<evidence type="ECO:0000259" key="3">
    <source>
        <dbReference type="PROSITE" id="PS50115"/>
    </source>
</evidence>
<dbReference type="PRINTS" id="PR00405">
    <property type="entry name" value="REVINTRACTNG"/>
</dbReference>
<feature type="compositionally biased region" description="Acidic residues" evidence="2">
    <location>
        <begin position="276"/>
        <end position="288"/>
    </location>
</feature>
<dbReference type="InterPro" id="IPR038508">
    <property type="entry name" value="ArfGAP_dom_sf"/>
</dbReference>
<feature type="region of interest" description="Disordered" evidence="2">
    <location>
        <begin position="310"/>
        <end position="552"/>
    </location>
</feature>
<keyword evidence="1" id="KW-0863">Zinc-finger</keyword>
<feature type="compositionally biased region" description="Basic residues" evidence="2">
    <location>
        <begin position="532"/>
        <end position="541"/>
    </location>
</feature>
<evidence type="ECO:0000313" key="4">
    <source>
        <dbReference type="EMBL" id="CAB9516480.1"/>
    </source>
</evidence>
<feature type="compositionally biased region" description="Basic and acidic residues" evidence="2">
    <location>
        <begin position="353"/>
        <end position="362"/>
    </location>
</feature>
<feature type="compositionally biased region" description="Basic and acidic residues" evidence="2">
    <location>
        <begin position="479"/>
        <end position="506"/>
    </location>
</feature>
<dbReference type="InterPro" id="IPR044518">
    <property type="entry name" value="ARF_GAP_AGD11/12/13"/>
</dbReference>
<gene>
    <name evidence="4" type="ORF">SEMRO_786_G202230.1</name>
</gene>
<dbReference type="Pfam" id="PF01412">
    <property type="entry name" value="ArfGap"/>
    <property type="match status" value="1"/>
</dbReference>
<dbReference type="AlphaFoldDB" id="A0A9N8E9T8"/>
<keyword evidence="1" id="KW-0862">Zinc</keyword>
<dbReference type="EMBL" id="CAICTM010000785">
    <property type="protein sequence ID" value="CAB9516480.1"/>
    <property type="molecule type" value="Genomic_DNA"/>
</dbReference>
<dbReference type="Proteomes" id="UP001153069">
    <property type="component" value="Unassembled WGS sequence"/>
</dbReference>
<keyword evidence="5" id="KW-1185">Reference proteome</keyword>
<organism evidence="4 5">
    <name type="scientific">Seminavis robusta</name>
    <dbReference type="NCBI Taxonomy" id="568900"/>
    <lineage>
        <taxon>Eukaryota</taxon>
        <taxon>Sar</taxon>
        <taxon>Stramenopiles</taxon>
        <taxon>Ochrophyta</taxon>
        <taxon>Bacillariophyta</taxon>
        <taxon>Bacillariophyceae</taxon>
        <taxon>Bacillariophycidae</taxon>
        <taxon>Naviculales</taxon>
        <taxon>Naviculaceae</taxon>
        <taxon>Seminavis</taxon>
    </lineage>
</organism>
<dbReference type="GO" id="GO:0005543">
    <property type="term" value="F:phospholipid binding"/>
    <property type="evidence" value="ECO:0007669"/>
    <property type="project" value="InterPro"/>
</dbReference>
<accession>A0A9N8E9T8</accession>
<dbReference type="PANTHER" id="PTHR46220">
    <property type="entry name" value="ADP-RIBOSYLATION FACTOR GTPASE-ACTIVATING PROTEIN AGD12"/>
    <property type="match status" value="1"/>
</dbReference>
<dbReference type="OrthoDB" id="10266696at2759"/>
<reference evidence="4" key="1">
    <citation type="submission" date="2020-06" db="EMBL/GenBank/DDBJ databases">
        <authorList>
            <consortium name="Plant Systems Biology data submission"/>
        </authorList>
    </citation>
    <scope>NUCLEOTIDE SEQUENCE</scope>
    <source>
        <strain evidence="4">D6</strain>
    </source>
</reference>
<comment type="caution">
    <text evidence="4">The sequence shown here is derived from an EMBL/GenBank/DDBJ whole genome shotgun (WGS) entry which is preliminary data.</text>
</comment>
<dbReference type="SUPFAM" id="SSF57863">
    <property type="entry name" value="ArfGap/RecO-like zinc finger"/>
    <property type="match status" value="1"/>
</dbReference>
<keyword evidence="1" id="KW-0479">Metal-binding</keyword>
<evidence type="ECO:0000313" key="5">
    <source>
        <dbReference type="Proteomes" id="UP001153069"/>
    </source>
</evidence>
<name>A0A9N8E9T8_9STRA</name>
<proteinExistence type="predicted"/>
<sequence>MVSTSVVSHRRRSSKAKKQAEMLQRLKACQELPENQKCAECGEDKPAWASLLKAPAALSSTTDKKKLGVFCCYKCCSYHFQMGRDICQVKNIKSSEDWTEDEVKTMEITGNGISNAIYEGLMDSCKQSVKPDPKNHEAQAQFVEDKYKELKFFCKEAYQAHGSWFTYQQKEQKRSSGSKKIKKEKSTSKCSSKCSSKCTSKSTSKGKSKSKPKDKAGRSHSRSRSSSEDVVSVPASSPPSPPPQDDESPAGKKEQLVVVDASSKHSTLDGVHSDLSETEDSFSDDDDDSCCHRSSSLSDTMKAQALFHHQHRKGPHELRLEQDAKQMQPGYSSYSGGSRNHLLPSDVDLGYGSDHHRTHDESDLGYETNHVDLGYGNDDDDDQSVDGTLANQLARRSISSGGRIRRGSLGCGGSSHSRRGSRVESSSQHRDSIGHNHSNHHRDSIGYHSNHQGSTPGRRPSMVRTSSRRRVARQNSSLRCRESVGPRRESIGSRRDSIGSRRESMGHRSNSRRQIQQCPSTGAVLEGERSATGRKRHHGRRGSMGGSALLVH</sequence>
<feature type="domain" description="Arf-GAP" evidence="3">
    <location>
        <begin position="20"/>
        <end position="160"/>
    </location>
</feature>
<feature type="compositionally biased region" description="Low complexity" evidence="2">
    <location>
        <begin position="190"/>
        <end position="203"/>
    </location>
</feature>
<protein>
    <submittedName>
        <fullName evidence="4">ArfGAP with dual PH domains</fullName>
    </submittedName>
</protein>
<evidence type="ECO:0000256" key="2">
    <source>
        <dbReference type="SAM" id="MobiDB-lite"/>
    </source>
</evidence>
<dbReference type="GO" id="GO:0008270">
    <property type="term" value="F:zinc ion binding"/>
    <property type="evidence" value="ECO:0007669"/>
    <property type="project" value="UniProtKB-KW"/>
</dbReference>
<dbReference type="InterPro" id="IPR037278">
    <property type="entry name" value="ARFGAP/RecO"/>
</dbReference>
<dbReference type="GO" id="GO:0005096">
    <property type="term" value="F:GTPase activator activity"/>
    <property type="evidence" value="ECO:0007669"/>
    <property type="project" value="InterPro"/>
</dbReference>
<feature type="compositionally biased region" description="Basic and acidic residues" evidence="2">
    <location>
        <begin position="262"/>
        <end position="275"/>
    </location>
</feature>
<feature type="region of interest" description="Disordered" evidence="2">
    <location>
        <begin position="190"/>
        <end position="296"/>
    </location>
</feature>
<feature type="compositionally biased region" description="Polar residues" evidence="2">
    <location>
        <begin position="329"/>
        <end position="338"/>
    </location>
</feature>
<dbReference type="PROSITE" id="PS50115">
    <property type="entry name" value="ARFGAP"/>
    <property type="match status" value="1"/>
</dbReference>
<feature type="compositionally biased region" description="Basic and acidic residues" evidence="2">
    <location>
        <begin position="315"/>
        <end position="324"/>
    </location>
</feature>
<dbReference type="Gene3D" id="1.10.220.150">
    <property type="entry name" value="Arf GTPase activating protein"/>
    <property type="match status" value="1"/>
</dbReference>
<dbReference type="PANTHER" id="PTHR46220:SF1">
    <property type="entry name" value="ADP-RIBOSYLATION FACTOR GTPASE-ACTIVATING PROTEIN AGD12"/>
    <property type="match status" value="1"/>
</dbReference>
<dbReference type="SMART" id="SM00105">
    <property type="entry name" value="ArfGap"/>
    <property type="match status" value="1"/>
</dbReference>
<evidence type="ECO:0000256" key="1">
    <source>
        <dbReference type="PROSITE-ProRule" id="PRU00288"/>
    </source>
</evidence>
<dbReference type="InterPro" id="IPR001164">
    <property type="entry name" value="ArfGAP_dom"/>
</dbReference>